<evidence type="ECO:0000313" key="3">
    <source>
        <dbReference type="Proteomes" id="UP000007015"/>
    </source>
</evidence>
<dbReference type="EMBL" id="CM000128">
    <property type="protein sequence ID" value="EEC75372.1"/>
    <property type="molecule type" value="Genomic_DNA"/>
</dbReference>
<dbReference type="Proteomes" id="UP000007015">
    <property type="component" value="Chromosome 3"/>
</dbReference>
<evidence type="ECO:0000313" key="2">
    <source>
        <dbReference type="EMBL" id="EEC75372.1"/>
    </source>
</evidence>
<evidence type="ECO:0000259" key="1">
    <source>
        <dbReference type="Pfam" id="PF10536"/>
    </source>
</evidence>
<dbReference type="PANTHER" id="PTHR46033">
    <property type="entry name" value="PROTEIN MAIN-LIKE 2"/>
    <property type="match status" value="1"/>
</dbReference>
<dbReference type="Pfam" id="PF10536">
    <property type="entry name" value="PMD"/>
    <property type="match status" value="1"/>
</dbReference>
<organism evidence="2 3">
    <name type="scientific">Oryza sativa subsp. indica</name>
    <name type="common">Rice</name>
    <dbReference type="NCBI Taxonomy" id="39946"/>
    <lineage>
        <taxon>Eukaryota</taxon>
        <taxon>Viridiplantae</taxon>
        <taxon>Streptophyta</taxon>
        <taxon>Embryophyta</taxon>
        <taxon>Tracheophyta</taxon>
        <taxon>Spermatophyta</taxon>
        <taxon>Magnoliopsida</taxon>
        <taxon>Liliopsida</taxon>
        <taxon>Poales</taxon>
        <taxon>Poaceae</taxon>
        <taxon>BOP clade</taxon>
        <taxon>Oryzoideae</taxon>
        <taxon>Oryzeae</taxon>
        <taxon>Oryzinae</taxon>
        <taxon>Oryza</taxon>
        <taxon>Oryza sativa</taxon>
    </lineage>
</organism>
<dbReference type="GO" id="GO:0010073">
    <property type="term" value="P:meristem maintenance"/>
    <property type="evidence" value="ECO:0007669"/>
    <property type="project" value="InterPro"/>
</dbReference>
<keyword evidence="3" id="KW-1185">Reference proteome</keyword>
<protein>
    <recommendedName>
        <fullName evidence="1">Aminotransferase-like plant mobile domain-containing protein</fullName>
    </recommendedName>
</protein>
<accession>B8AQJ8</accession>
<feature type="domain" description="Aminotransferase-like plant mobile" evidence="1">
    <location>
        <begin position="15"/>
        <end position="134"/>
    </location>
</feature>
<name>B8AQJ8_ORYSI</name>
<sequence length="216" mass="22871">MRIADAAVGEVPQWSRGSALLAALYRALCESCTKTDPSATFGGCPLFLSIWAAERIAIGRPEVDQHAYEESLYEERPEVDYPTMGTLWCRRQRRWAHVQVRRSYPEFVMEFDRLLPTDVVWEPYSAAATQAQDRGGALVRRVTAGAVVFGGHENSVRLCCATGVGGSGGGGGGGVGRSDSGRVMASPLPMSPLFGLKPGGGPAKETVGVALGGGAK</sequence>
<reference evidence="2 3" key="1">
    <citation type="journal article" date="2005" name="PLoS Biol.">
        <title>The genomes of Oryza sativa: a history of duplications.</title>
        <authorList>
            <person name="Yu J."/>
            <person name="Wang J."/>
            <person name="Lin W."/>
            <person name="Li S."/>
            <person name="Li H."/>
            <person name="Zhou J."/>
            <person name="Ni P."/>
            <person name="Dong W."/>
            <person name="Hu S."/>
            <person name="Zeng C."/>
            <person name="Zhang J."/>
            <person name="Zhang Y."/>
            <person name="Li R."/>
            <person name="Xu Z."/>
            <person name="Li S."/>
            <person name="Li X."/>
            <person name="Zheng H."/>
            <person name="Cong L."/>
            <person name="Lin L."/>
            <person name="Yin J."/>
            <person name="Geng J."/>
            <person name="Li G."/>
            <person name="Shi J."/>
            <person name="Liu J."/>
            <person name="Lv H."/>
            <person name="Li J."/>
            <person name="Wang J."/>
            <person name="Deng Y."/>
            <person name="Ran L."/>
            <person name="Shi X."/>
            <person name="Wang X."/>
            <person name="Wu Q."/>
            <person name="Li C."/>
            <person name="Ren X."/>
            <person name="Wang J."/>
            <person name="Wang X."/>
            <person name="Li D."/>
            <person name="Liu D."/>
            <person name="Zhang X."/>
            <person name="Ji Z."/>
            <person name="Zhao W."/>
            <person name="Sun Y."/>
            <person name="Zhang Z."/>
            <person name="Bao J."/>
            <person name="Han Y."/>
            <person name="Dong L."/>
            <person name="Ji J."/>
            <person name="Chen P."/>
            <person name="Wu S."/>
            <person name="Liu J."/>
            <person name="Xiao Y."/>
            <person name="Bu D."/>
            <person name="Tan J."/>
            <person name="Yang L."/>
            <person name="Ye C."/>
            <person name="Zhang J."/>
            <person name="Xu J."/>
            <person name="Zhou Y."/>
            <person name="Yu Y."/>
            <person name="Zhang B."/>
            <person name="Zhuang S."/>
            <person name="Wei H."/>
            <person name="Liu B."/>
            <person name="Lei M."/>
            <person name="Yu H."/>
            <person name="Li Y."/>
            <person name="Xu H."/>
            <person name="Wei S."/>
            <person name="He X."/>
            <person name="Fang L."/>
            <person name="Zhang Z."/>
            <person name="Zhang Y."/>
            <person name="Huang X."/>
            <person name="Su Z."/>
            <person name="Tong W."/>
            <person name="Li J."/>
            <person name="Tong Z."/>
            <person name="Li S."/>
            <person name="Ye J."/>
            <person name="Wang L."/>
            <person name="Fang L."/>
            <person name="Lei T."/>
            <person name="Chen C."/>
            <person name="Chen H."/>
            <person name="Xu Z."/>
            <person name="Li H."/>
            <person name="Huang H."/>
            <person name="Zhang F."/>
            <person name="Xu H."/>
            <person name="Li N."/>
            <person name="Zhao C."/>
            <person name="Li S."/>
            <person name="Dong L."/>
            <person name="Huang Y."/>
            <person name="Li L."/>
            <person name="Xi Y."/>
            <person name="Qi Q."/>
            <person name="Li W."/>
            <person name="Zhang B."/>
            <person name="Hu W."/>
            <person name="Zhang Y."/>
            <person name="Tian X."/>
            <person name="Jiao Y."/>
            <person name="Liang X."/>
            <person name="Jin J."/>
            <person name="Gao L."/>
            <person name="Zheng W."/>
            <person name="Hao B."/>
            <person name="Liu S."/>
            <person name="Wang W."/>
            <person name="Yuan L."/>
            <person name="Cao M."/>
            <person name="McDermott J."/>
            <person name="Samudrala R."/>
            <person name="Wang J."/>
            <person name="Wong G.K."/>
            <person name="Yang H."/>
        </authorList>
    </citation>
    <scope>NUCLEOTIDE SEQUENCE [LARGE SCALE GENOMIC DNA]</scope>
    <source>
        <strain evidence="3">cv. 93-11</strain>
    </source>
</reference>
<dbReference type="Gramene" id="BGIOSGA010626-TA">
    <property type="protein sequence ID" value="BGIOSGA010626-PA"/>
    <property type="gene ID" value="BGIOSGA010626"/>
</dbReference>
<dbReference type="PANTHER" id="PTHR46033:SF78">
    <property type="entry name" value="OS06G0232700 PROTEIN"/>
    <property type="match status" value="1"/>
</dbReference>
<dbReference type="InterPro" id="IPR019557">
    <property type="entry name" value="AminoTfrase-like_pln_mobile"/>
</dbReference>
<dbReference type="InterPro" id="IPR044824">
    <property type="entry name" value="MAIN-like"/>
</dbReference>
<dbReference type="HOGENOM" id="CLU_1279480_0_0_1"/>
<dbReference type="AlphaFoldDB" id="B8AQJ8"/>
<gene>
    <name evidence="2" type="ORF">OsI_11829</name>
</gene>
<proteinExistence type="predicted"/>
<dbReference type="STRING" id="39946.B8AQJ8"/>